<feature type="compositionally biased region" description="Pro residues" evidence="1">
    <location>
        <begin position="218"/>
        <end position="227"/>
    </location>
</feature>
<sequence length="235" mass="25247">MAPYGTTYARSHSDHFASHVEYADAQAYWYGNEPASPHRPSSSSSLAGALDEDAYGPPRRTHTFPDSEVVPVATPLPFSPATPPIHPGAETPFYLDAQLQQYPASPDGYWSDGLMSADALSPHERMRPPYATYEPALLRHAEPELGCMNGQLVQTGIIGSPYPTDGVRLPSPVPAFHVPRVPPAASRFQLTRSYTLEGAVTFREHPKPVRPPADTAQTPPPGPPAPSPDAGSPHA</sequence>
<feature type="compositionally biased region" description="Pro residues" evidence="1">
    <location>
        <begin position="77"/>
        <end position="86"/>
    </location>
</feature>
<organism evidence="2 3">
    <name type="scientific">Phlebiopsis gigantea (strain 11061_1 CR5-6)</name>
    <name type="common">White-rot fungus</name>
    <name type="synonym">Peniophora gigantea</name>
    <dbReference type="NCBI Taxonomy" id="745531"/>
    <lineage>
        <taxon>Eukaryota</taxon>
        <taxon>Fungi</taxon>
        <taxon>Dikarya</taxon>
        <taxon>Basidiomycota</taxon>
        <taxon>Agaricomycotina</taxon>
        <taxon>Agaricomycetes</taxon>
        <taxon>Polyporales</taxon>
        <taxon>Phanerochaetaceae</taxon>
        <taxon>Phlebiopsis</taxon>
    </lineage>
</organism>
<feature type="region of interest" description="Disordered" evidence="1">
    <location>
        <begin position="33"/>
        <end position="90"/>
    </location>
</feature>
<proteinExistence type="predicted"/>
<dbReference type="AlphaFoldDB" id="A0A0C3NE09"/>
<keyword evidence="3" id="KW-1185">Reference proteome</keyword>
<name>A0A0C3NE09_PHLG1</name>
<dbReference type="EMBL" id="KN840652">
    <property type="protein sequence ID" value="KIP02809.1"/>
    <property type="molecule type" value="Genomic_DNA"/>
</dbReference>
<gene>
    <name evidence="2" type="ORF">PHLGIDRAFT_130537</name>
</gene>
<evidence type="ECO:0000256" key="1">
    <source>
        <dbReference type="SAM" id="MobiDB-lite"/>
    </source>
</evidence>
<dbReference type="Proteomes" id="UP000053257">
    <property type="component" value="Unassembled WGS sequence"/>
</dbReference>
<protein>
    <submittedName>
        <fullName evidence="2">Uncharacterized protein</fullName>
    </submittedName>
</protein>
<dbReference type="HOGENOM" id="CLU_1182621_0_0_1"/>
<evidence type="ECO:0000313" key="3">
    <source>
        <dbReference type="Proteomes" id="UP000053257"/>
    </source>
</evidence>
<reference evidence="2 3" key="1">
    <citation type="journal article" date="2014" name="PLoS Genet.">
        <title>Analysis of the Phlebiopsis gigantea genome, transcriptome and secretome provides insight into its pioneer colonization strategies of wood.</title>
        <authorList>
            <person name="Hori C."/>
            <person name="Ishida T."/>
            <person name="Igarashi K."/>
            <person name="Samejima M."/>
            <person name="Suzuki H."/>
            <person name="Master E."/>
            <person name="Ferreira P."/>
            <person name="Ruiz-Duenas F.J."/>
            <person name="Held B."/>
            <person name="Canessa P."/>
            <person name="Larrondo L.F."/>
            <person name="Schmoll M."/>
            <person name="Druzhinina I.S."/>
            <person name="Kubicek C.P."/>
            <person name="Gaskell J.A."/>
            <person name="Kersten P."/>
            <person name="St John F."/>
            <person name="Glasner J."/>
            <person name="Sabat G."/>
            <person name="Splinter BonDurant S."/>
            <person name="Syed K."/>
            <person name="Yadav J."/>
            <person name="Mgbeahuruike A.C."/>
            <person name="Kovalchuk A."/>
            <person name="Asiegbu F.O."/>
            <person name="Lackner G."/>
            <person name="Hoffmeister D."/>
            <person name="Rencoret J."/>
            <person name="Gutierrez A."/>
            <person name="Sun H."/>
            <person name="Lindquist E."/>
            <person name="Barry K."/>
            <person name="Riley R."/>
            <person name="Grigoriev I.V."/>
            <person name="Henrissat B."/>
            <person name="Kues U."/>
            <person name="Berka R.M."/>
            <person name="Martinez A.T."/>
            <person name="Covert S.F."/>
            <person name="Blanchette R.A."/>
            <person name="Cullen D."/>
        </authorList>
    </citation>
    <scope>NUCLEOTIDE SEQUENCE [LARGE SCALE GENOMIC DNA]</scope>
    <source>
        <strain evidence="2 3">11061_1 CR5-6</strain>
    </source>
</reference>
<feature type="region of interest" description="Disordered" evidence="1">
    <location>
        <begin position="199"/>
        <end position="235"/>
    </location>
</feature>
<feature type="non-terminal residue" evidence="2">
    <location>
        <position position="235"/>
    </location>
</feature>
<accession>A0A0C3NE09</accession>
<evidence type="ECO:0000313" key="2">
    <source>
        <dbReference type="EMBL" id="KIP02809.1"/>
    </source>
</evidence>